<keyword evidence="6 7" id="KW-0472">Membrane</keyword>
<keyword evidence="3" id="KW-1003">Cell membrane</keyword>
<accession>A0A0S4Q4R3</accession>
<evidence type="ECO:0000256" key="7">
    <source>
        <dbReference type="SAM" id="Phobius"/>
    </source>
</evidence>
<dbReference type="AlphaFoldDB" id="A0A0S4Q4R3"/>
<evidence type="ECO:0000256" key="6">
    <source>
        <dbReference type="ARBA" id="ARBA00023136"/>
    </source>
</evidence>
<proteinExistence type="inferred from homology"/>
<dbReference type="Pfam" id="PF13440">
    <property type="entry name" value="Polysacc_synt_3"/>
    <property type="match status" value="1"/>
</dbReference>
<dbReference type="EMBL" id="LN907867">
    <property type="protein sequence ID" value="CUU43566.1"/>
    <property type="molecule type" value="Genomic_DNA"/>
</dbReference>
<sequence>MLLTGSTVVFSRYLAPSDFGITALVLTVVAVAAVFVGMPFEEALAQRRVLRKAALEAALAASWLVGLVLLALSIAGGWLLAEAYGEPDMRLLLPVAMLTIFFSGHSDIVTALARRHRRFNEVAIATLVGNLIGVATSILMVVLGFGLWSLIAQRVVIAAARAVVLQLRLGIVVVPRWSSSQLKSLGRFAGLTFFDRLVDNVTFLVFNNVVGAIYGVTVLGYVNMSMRFIEPIRGAIAATGHNLAFFFFASAQRDIAELKRRAETVVSQAALVSTPVFIGMAAVLPVLLPIVAGPGWDEAVDIAVCLALGSAIVIPARLIYTALSAIARPEYSVVANVAAFAATVAVLVGASGLGPISVGLSRIAGDATQVAVAIGLRPRHLVWSRTGRLMALLPAWLLAGAMGLAVWAAATALPALNAALTLALLVLLGVAIYLLLLAVFARPALRSLIALVRARRANPTEVRP</sequence>
<evidence type="ECO:0000256" key="2">
    <source>
        <dbReference type="ARBA" id="ARBA00007430"/>
    </source>
</evidence>
<dbReference type="Proteomes" id="UP000065734">
    <property type="component" value="Chromosome I"/>
</dbReference>
<evidence type="ECO:0000256" key="3">
    <source>
        <dbReference type="ARBA" id="ARBA00022475"/>
    </source>
</evidence>
<protein>
    <submittedName>
        <fullName evidence="8">Colanic acid exporter</fullName>
    </submittedName>
</protein>
<evidence type="ECO:0000313" key="8">
    <source>
        <dbReference type="EMBL" id="CUU43566.1"/>
    </source>
</evidence>
<organism evidence="8 9">
    <name type="scientific">Blastochloris viridis</name>
    <name type="common">Rhodopseudomonas viridis</name>
    <dbReference type="NCBI Taxonomy" id="1079"/>
    <lineage>
        <taxon>Bacteria</taxon>
        <taxon>Pseudomonadati</taxon>
        <taxon>Pseudomonadota</taxon>
        <taxon>Alphaproteobacteria</taxon>
        <taxon>Hyphomicrobiales</taxon>
        <taxon>Blastochloridaceae</taxon>
        <taxon>Blastochloris</taxon>
    </lineage>
</organism>
<keyword evidence="5 7" id="KW-1133">Transmembrane helix</keyword>
<reference evidence="9" key="1">
    <citation type="journal article" date="2016" name="Genome Announc.">
        <title>Revised genome sequence of the purple photosynthetic bacterium Blastochloris viridis.</title>
        <authorList>
            <person name="Liu L.N."/>
            <person name="Faulkner M."/>
            <person name="Liu X."/>
            <person name="Huang F."/>
            <person name="Darby A.C."/>
            <person name="Hall N."/>
        </authorList>
    </citation>
    <scope>NUCLEOTIDE SEQUENCE [LARGE SCALE GENOMIC DNA]</scope>
    <source>
        <strain evidence="9">ATCC 19567 / DSM 133 / F</strain>
    </source>
</reference>
<gene>
    <name evidence="8" type="ORF">BVIRIDIS_25890</name>
</gene>
<dbReference type="GO" id="GO:0005886">
    <property type="term" value="C:plasma membrane"/>
    <property type="evidence" value="ECO:0007669"/>
    <property type="project" value="UniProtKB-SubCell"/>
</dbReference>
<feature type="transmembrane region" description="Helical" evidence="7">
    <location>
        <begin position="53"/>
        <end position="79"/>
    </location>
</feature>
<evidence type="ECO:0000256" key="1">
    <source>
        <dbReference type="ARBA" id="ARBA00004651"/>
    </source>
</evidence>
<feature type="transmembrane region" description="Helical" evidence="7">
    <location>
        <begin position="416"/>
        <end position="441"/>
    </location>
</feature>
<dbReference type="PANTHER" id="PTHR30250:SF10">
    <property type="entry name" value="LIPOPOLYSACCHARIDE BIOSYNTHESIS PROTEIN WZXC"/>
    <property type="match status" value="1"/>
</dbReference>
<dbReference type="STRING" id="1079.BVIR_3145"/>
<keyword evidence="9" id="KW-1185">Reference proteome</keyword>
<dbReference type="PANTHER" id="PTHR30250">
    <property type="entry name" value="PST FAMILY PREDICTED COLANIC ACID TRANSPORTER"/>
    <property type="match status" value="1"/>
</dbReference>
<comment type="similarity">
    <text evidence="2">Belongs to the polysaccharide synthase family.</text>
</comment>
<feature type="transmembrane region" description="Helical" evidence="7">
    <location>
        <begin position="389"/>
        <end position="410"/>
    </location>
</feature>
<evidence type="ECO:0000256" key="5">
    <source>
        <dbReference type="ARBA" id="ARBA00022989"/>
    </source>
</evidence>
<keyword evidence="4 7" id="KW-0812">Transmembrane</keyword>
<feature type="transmembrane region" description="Helical" evidence="7">
    <location>
        <begin position="299"/>
        <end position="320"/>
    </location>
</feature>
<feature type="transmembrane region" description="Helical" evidence="7">
    <location>
        <begin position="20"/>
        <end position="41"/>
    </location>
</feature>
<feature type="transmembrane region" description="Helical" evidence="7">
    <location>
        <begin position="269"/>
        <end position="293"/>
    </location>
</feature>
<feature type="transmembrane region" description="Helical" evidence="7">
    <location>
        <begin position="197"/>
        <end position="222"/>
    </location>
</feature>
<feature type="transmembrane region" description="Helical" evidence="7">
    <location>
        <begin position="124"/>
        <end position="151"/>
    </location>
</feature>
<feature type="transmembrane region" description="Helical" evidence="7">
    <location>
        <begin position="332"/>
        <end position="353"/>
    </location>
</feature>
<feature type="transmembrane region" description="Helical" evidence="7">
    <location>
        <begin position="91"/>
        <end position="112"/>
    </location>
</feature>
<evidence type="ECO:0000256" key="4">
    <source>
        <dbReference type="ARBA" id="ARBA00022692"/>
    </source>
</evidence>
<dbReference type="InterPro" id="IPR050833">
    <property type="entry name" value="Poly_Biosynth_Transport"/>
</dbReference>
<comment type="subcellular location">
    <subcellularLocation>
        <location evidence="1">Cell membrane</location>
        <topology evidence="1">Multi-pass membrane protein</topology>
    </subcellularLocation>
</comment>
<name>A0A0S4Q4R3_BLAVI</name>
<evidence type="ECO:0000313" key="9">
    <source>
        <dbReference type="Proteomes" id="UP000065734"/>
    </source>
</evidence>